<evidence type="ECO:0000256" key="4">
    <source>
        <dbReference type="SAM" id="Phobius"/>
    </source>
</evidence>
<evidence type="ECO:0000256" key="1">
    <source>
        <dbReference type="ARBA" id="ARBA00004141"/>
    </source>
</evidence>
<evidence type="ECO:0000313" key="5">
    <source>
        <dbReference type="EMBL" id="KAF2487504.1"/>
    </source>
</evidence>
<keyword evidence="4" id="KW-1133">Transmembrane helix</keyword>
<dbReference type="InterPro" id="IPR036259">
    <property type="entry name" value="MFS_trans_sf"/>
</dbReference>
<feature type="transmembrane region" description="Helical" evidence="4">
    <location>
        <begin position="194"/>
        <end position="214"/>
    </location>
</feature>
<dbReference type="Proteomes" id="UP000799767">
    <property type="component" value="Unassembled WGS sequence"/>
</dbReference>
<comment type="similarity">
    <text evidence="2">Belongs to the major facilitator superfamily. Monocarboxylate porter (TC 2.A.1.13) family.</text>
</comment>
<name>A0A6A6Q696_9PEZI</name>
<dbReference type="Gene3D" id="1.20.1250.20">
    <property type="entry name" value="MFS general substrate transporter like domains"/>
    <property type="match status" value="2"/>
</dbReference>
<keyword evidence="4" id="KW-0472">Membrane</keyword>
<feature type="transmembrane region" description="Helical" evidence="4">
    <location>
        <begin position="39"/>
        <end position="63"/>
    </location>
</feature>
<evidence type="ECO:0000313" key="6">
    <source>
        <dbReference type="Proteomes" id="UP000799767"/>
    </source>
</evidence>
<keyword evidence="6" id="KW-1185">Reference proteome</keyword>
<protein>
    <submittedName>
        <fullName evidence="5">Major facilitator superfamily domain-containing protein</fullName>
    </submittedName>
</protein>
<evidence type="ECO:0000256" key="2">
    <source>
        <dbReference type="ARBA" id="ARBA00006727"/>
    </source>
</evidence>
<dbReference type="InterPro" id="IPR011701">
    <property type="entry name" value="MFS"/>
</dbReference>
<dbReference type="RefSeq" id="XP_033594073.1">
    <property type="nucleotide sequence ID" value="XM_033730590.1"/>
</dbReference>
<evidence type="ECO:0000256" key="3">
    <source>
        <dbReference type="SAM" id="MobiDB-lite"/>
    </source>
</evidence>
<comment type="subcellular location">
    <subcellularLocation>
        <location evidence="1">Membrane</location>
        <topology evidence="1">Multi-pass membrane protein</topology>
    </subcellularLocation>
</comment>
<feature type="transmembrane region" description="Helical" evidence="4">
    <location>
        <begin position="235"/>
        <end position="260"/>
    </location>
</feature>
<dbReference type="PANTHER" id="PTHR11360">
    <property type="entry name" value="MONOCARBOXYLATE TRANSPORTER"/>
    <property type="match status" value="1"/>
</dbReference>
<dbReference type="GO" id="GO:0016020">
    <property type="term" value="C:membrane"/>
    <property type="evidence" value="ECO:0007669"/>
    <property type="project" value="UniProtKB-SubCell"/>
</dbReference>
<dbReference type="OrthoDB" id="6509908at2759"/>
<dbReference type="GO" id="GO:0022857">
    <property type="term" value="F:transmembrane transporter activity"/>
    <property type="evidence" value="ECO:0007669"/>
    <property type="project" value="InterPro"/>
</dbReference>
<organism evidence="5 6">
    <name type="scientific">Neohortaea acidophila</name>
    <dbReference type="NCBI Taxonomy" id="245834"/>
    <lineage>
        <taxon>Eukaryota</taxon>
        <taxon>Fungi</taxon>
        <taxon>Dikarya</taxon>
        <taxon>Ascomycota</taxon>
        <taxon>Pezizomycotina</taxon>
        <taxon>Dothideomycetes</taxon>
        <taxon>Dothideomycetidae</taxon>
        <taxon>Mycosphaerellales</taxon>
        <taxon>Teratosphaeriaceae</taxon>
        <taxon>Neohortaea</taxon>
    </lineage>
</organism>
<dbReference type="PANTHER" id="PTHR11360:SF234">
    <property type="entry name" value="MFS-TYPE TRANSPORTER DBAD-RELATED"/>
    <property type="match status" value="1"/>
</dbReference>
<feature type="transmembrane region" description="Helical" evidence="4">
    <location>
        <begin position="272"/>
        <end position="294"/>
    </location>
</feature>
<dbReference type="Pfam" id="PF07690">
    <property type="entry name" value="MFS_1"/>
    <property type="match status" value="1"/>
</dbReference>
<dbReference type="InterPro" id="IPR050327">
    <property type="entry name" value="Proton-linked_MCT"/>
</dbReference>
<proteinExistence type="inferred from homology"/>
<feature type="transmembrane region" description="Helical" evidence="4">
    <location>
        <begin position="75"/>
        <end position="98"/>
    </location>
</feature>
<gene>
    <name evidence="5" type="ORF">BDY17DRAFT_245006</name>
</gene>
<feature type="transmembrane region" description="Helical" evidence="4">
    <location>
        <begin position="105"/>
        <end position="124"/>
    </location>
</feature>
<dbReference type="GeneID" id="54471592"/>
<feature type="transmembrane region" description="Helical" evidence="4">
    <location>
        <begin position="306"/>
        <end position="324"/>
    </location>
</feature>
<feature type="transmembrane region" description="Helical" evidence="4">
    <location>
        <begin position="367"/>
        <end position="387"/>
    </location>
</feature>
<dbReference type="AlphaFoldDB" id="A0A6A6Q696"/>
<feature type="transmembrane region" description="Helical" evidence="4">
    <location>
        <begin position="330"/>
        <end position="355"/>
    </location>
</feature>
<dbReference type="EMBL" id="MU001631">
    <property type="protein sequence ID" value="KAF2487504.1"/>
    <property type="molecule type" value="Genomic_DNA"/>
</dbReference>
<reference evidence="5" key="1">
    <citation type="journal article" date="2020" name="Stud. Mycol.">
        <title>101 Dothideomycetes genomes: a test case for predicting lifestyles and emergence of pathogens.</title>
        <authorList>
            <person name="Haridas S."/>
            <person name="Albert R."/>
            <person name="Binder M."/>
            <person name="Bloem J."/>
            <person name="Labutti K."/>
            <person name="Salamov A."/>
            <person name="Andreopoulos B."/>
            <person name="Baker S."/>
            <person name="Barry K."/>
            <person name="Bills G."/>
            <person name="Bluhm B."/>
            <person name="Cannon C."/>
            <person name="Castanera R."/>
            <person name="Culley D."/>
            <person name="Daum C."/>
            <person name="Ezra D."/>
            <person name="Gonzalez J."/>
            <person name="Henrissat B."/>
            <person name="Kuo A."/>
            <person name="Liang C."/>
            <person name="Lipzen A."/>
            <person name="Lutzoni F."/>
            <person name="Magnuson J."/>
            <person name="Mondo S."/>
            <person name="Nolan M."/>
            <person name="Ohm R."/>
            <person name="Pangilinan J."/>
            <person name="Park H.-J."/>
            <person name="Ramirez L."/>
            <person name="Alfaro M."/>
            <person name="Sun H."/>
            <person name="Tritt A."/>
            <person name="Yoshinaga Y."/>
            <person name="Zwiers L.-H."/>
            <person name="Turgeon B."/>
            <person name="Goodwin S."/>
            <person name="Spatafora J."/>
            <person name="Crous P."/>
            <person name="Grigoriev I."/>
        </authorList>
    </citation>
    <scope>NUCLEOTIDE SEQUENCE</scope>
    <source>
        <strain evidence="5">CBS 113389</strain>
    </source>
</reference>
<feature type="transmembrane region" description="Helical" evidence="4">
    <location>
        <begin position="136"/>
        <end position="157"/>
    </location>
</feature>
<sequence>MTPNPGKRSRRPNLNGWLRPSNQGPVLPPDGGKIAWLQVLAMALVNFNNFGLVNSFGVFQAYYETTLLRTSSPSSIAIVGTLQGALLLIVGVVSGPLFDKGYFKPALVVASLGLVFALMMLSLSTQYYQVFLSQGLLLGICSGLLYIPSIALIPVYFKRRRGLALGLATGGGSIGGVIYPIIFRRLVVEVGFGWAVRVLGFIALVTLGTAVGLSKPIGVRIQRKLLEPSAFRDKAYVMFLFSAFFLLAAMFVPFFLATAYSIQHLHANAGLSFYLISIMNAAQFFGRLLPAWLADHRHRILGPETFQFAGEVFMGILGFAWVGVGSFGDFIPWVIFYGFFSGMTVTLPAVVLPHICPNLAVYGTRVGMLYACAGVGLLISTPVASALNASSGGFLGAQLWTGACCLVASLLFVVTGLEIRERRLRYEMGKRGKRGPRGREMDMNFFHWDMVFRIKEKL</sequence>
<dbReference type="SUPFAM" id="SSF103473">
    <property type="entry name" value="MFS general substrate transporter"/>
    <property type="match status" value="1"/>
</dbReference>
<feature type="transmembrane region" description="Helical" evidence="4">
    <location>
        <begin position="399"/>
        <end position="419"/>
    </location>
</feature>
<accession>A0A6A6Q696</accession>
<feature type="transmembrane region" description="Helical" evidence="4">
    <location>
        <begin position="164"/>
        <end position="182"/>
    </location>
</feature>
<feature type="region of interest" description="Disordered" evidence="3">
    <location>
        <begin position="1"/>
        <end position="25"/>
    </location>
</feature>
<keyword evidence="4" id="KW-0812">Transmembrane</keyword>